<sequence>MINDRSSQFLTETESGAVDRALLTQPEKFLTRLTISSLRLLKLIAEETQTPVEDLTPDQIIVWFEKDAKIKLEQGLDSSVLRW</sequence>
<protein>
    <submittedName>
        <fullName evidence="1">Uncharacterized protein</fullName>
    </submittedName>
</protein>
<gene>
    <name evidence="1" type="ORF">KA717_35340</name>
</gene>
<dbReference type="PANTHER" id="PTHR36382:SF2">
    <property type="entry name" value="OS04G0635700 PROTEIN"/>
    <property type="match status" value="1"/>
</dbReference>
<dbReference type="PANTHER" id="PTHR36382">
    <property type="entry name" value="OSJNBA0043L09.26 PROTEIN"/>
    <property type="match status" value="1"/>
</dbReference>
<evidence type="ECO:0000313" key="1">
    <source>
        <dbReference type="EMBL" id="UXE60716.1"/>
    </source>
</evidence>
<name>A0A977PV63_9CYAN</name>
<organism evidence="1">
    <name type="scientific">Woronichinia naegeliana WA131</name>
    <dbReference type="NCBI Taxonomy" id="2824559"/>
    <lineage>
        <taxon>Bacteria</taxon>
        <taxon>Bacillati</taxon>
        <taxon>Cyanobacteriota</taxon>
        <taxon>Cyanophyceae</taxon>
        <taxon>Synechococcales</taxon>
        <taxon>Coelosphaeriaceae</taxon>
        <taxon>Woronichinia</taxon>
    </lineage>
</organism>
<proteinExistence type="predicted"/>
<reference evidence="1" key="1">
    <citation type="submission" date="2021-04" db="EMBL/GenBank/DDBJ databases">
        <title>Genome sequence of Woronichinia naegeliana from Washington state freshwater lake bloom.</title>
        <authorList>
            <person name="Dreher T.W."/>
        </authorList>
    </citation>
    <scope>NUCLEOTIDE SEQUENCE</scope>
    <source>
        <strain evidence="1">WA131</strain>
    </source>
</reference>
<dbReference type="EMBL" id="CP073041">
    <property type="protein sequence ID" value="UXE60716.1"/>
    <property type="molecule type" value="Genomic_DNA"/>
</dbReference>
<dbReference type="KEGG" id="wna:KA717_35340"/>
<accession>A0A977PV63</accession>
<dbReference type="Proteomes" id="UP001065613">
    <property type="component" value="Chromosome"/>
</dbReference>
<dbReference type="AlphaFoldDB" id="A0A977PV63"/>